<protein>
    <recommendedName>
        <fullName evidence="5">Intradiol ring-cleavage dioxygenases domain-containing protein</fullName>
    </recommendedName>
</protein>
<dbReference type="EMBL" id="NMUL01000051">
    <property type="protein sequence ID" value="OXM61030.1"/>
    <property type="molecule type" value="Genomic_DNA"/>
</dbReference>
<dbReference type="PANTHER" id="PTHR33711">
    <property type="entry name" value="DIOXYGENASE, PUTATIVE (AFU_ORTHOLOGUE AFUA_2G02910)-RELATED"/>
    <property type="match status" value="1"/>
</dbReference>
<dbReference type="SUPFAM" id="SSF49482">
    <property type="entry name" value="Aromatic compound dioxygenase"/>
    <property type="match status" value="1"/>
</dbReference>
<keyword evidence="3" id="KW-0560">Oxidoreductase</keyword>
<dbReference type="InterPro" id="IPR000627">
    <property type="entry name" value="Intradiol_dOase_C"/>
</dbReference>
<evidence type="ECO:0000256" key="1">
    <source>
        <dbReference type="ARBA" id="ARBA00007825"/>
    </source>
</evidence>
<dbReference type="InterPro" id="IPR015889">
    <property type="entry name" value="Intradiol_dOase_core"/>
</dbReference>
<accession>A0A229SQH8</accession>
<evidence type="ECO:0000259" key="5">
    <source>
        <dbReference type="Pfam" id="PF00775"/>
    </source>
</evidence>
<reference evidence="7" key="1">
    <citation type="submission" date="2017-07" db="EMBL/GenBank/DDBJ databases">
        <title>Comparative genome mining reveals phylogenetic distribution patterns of secondary metabolites in Amycolatopsis.</title>
        <authorList>
            <person name="Adamek M."/>
            <person name="Alanjary M."/>
            <person name="Sales-Ortells H."/>
            <person name="Goodfellow M."/>
            <person name="Bull A.T."/>
            <person name="Kalinowski J."/>
            <person name="Ziemert N."/>
        </authorList>
    </citation>
    <scope>NUCLEOTIDE SEQUENCE [LARGE SCALE GENOMIC DNA]</scope>
    <source>
        <strain evidence="7">H5</strain>
    </source>
</reference>
<dbReference type="Gene3D" id="2.60.130.10">
    <property type="entry name" value="Aromatic compound dioxygenase"/>
    <property type="match status" value="1"/>
</dbReference>
<comment type="similarity">
    <text evidence="1">Belongs to the intradiol ring-cleavage dioxygenase family.</text>
</comment>
<organism evidence="6 7">
    <name type="scientific">Amycolatopsis vastitatis</name>
    <dbReference type="NCBI Taxonomy" id="1905142"/>
    <lineage>
        <taxon>Bacteria</taxon>
        <taxon>Bacillati</taxon>
        <taxon>Actinomycetota</taxon>
        <taxon>Actinomycetes</taxon>
        <taxon>Pseudonocardiales</taxon>
        <taxon>Pseudonocardiaceae</taxon>
        <taxon>Amycolatopsis</taxon>
    </lineage>
</organism>
<dbReference type="Pfam" id="PF00775">
    <property type="entry name" value="Dioxygenase_C"/>
    <property type="match status" value="1"/>
</dbReference>
<comment type="caution">
    <text evidence="6">The sequence shown here is derived from an EMBL/GenBank/DDBJ whole genome shotgun (WGS) entry which is preliminary data.</text>
</comment>
<evidence type="ECO:0000313" key="7">
    <source>
        <dbReference type="Proteomes" id="UP000215199"/>
    </source>
</evidence>
<evidence type="ECO:0000256" key="3">
    <source>
        <dbReference type="ARBA" id="ARBA00023002"/>
    </source>
</evidence>
<dbReference type="Proteomes" id="UP000215199">
    <property type="component" value="Unassembled WGS sequence"/>
</dbReference>
<gene>
    <name evidence="6" type="ORF">CF165_40270</name>
</gene>
<dbReference type="GO" id="GO:0016702">
    <property type="term" value="F:oxidoreductase activity, acting on single donors with incorporation of molecular oxygen, incorporation of two atoms of oxygen"/>
    <property type="evidence" value="ECO:0007669"/>
    <property type="project" value="InterPro"/>
</dbReference>
<evidence type="ECO:0000313" key="6">
    <source>
        <dbReference type="EMBL" id="OXM61030.1"/>
    </source>
</evidence>
<dbReference type="InterPro" id="IPR050770">
    <property type="entry name" value="Intradiol_RC_Dioxygenase"/>
</dbReference>
<sequence>MMRSRLRSASARRAGSSCGTGASGGVMHPTLQVEHPSRLWCYSRYRNGKAVPLMEAIMSASTPAPWEAVDPVLVNPRAVRLVEAFKDALARMRDEHGLTFDDLNTVTTLLEQLRDATGVPLSLVAMPLFSEVFQGGQDGYTPSDDVVSPTYVPGSPLISNPGVLPMRPDEPGIPLVTSGRVLDGHGAPLAGAELVIYHASNDGMYSGIWDDGQPRYNLRARQLTDADGCYAFTTVTPAPYPGVQGEGLDDVARAVAAIGRSTYRPAHIHYEIHHPELVSSFRGEVYFAGDPVIPVDFVGPKLAAPSLQATVVRHEAPEDVAAHGFDGPFNTAVFDFVVRTRTSPATAVHPQETV</sequence>
<evidence type="ECO:0000256" key="4">
    <source>
        <dbReference type="SAM" id="MobiDB-lite"/>
    </source>
</evidence>
<dbReference type="PANTHER" id="PTHR33711:SF7">
    <property type="entry name" value="INTRADIOL RING-CLEAVAGE DIOXYGENASES DOMAIN-CONTAINING PROTEIN-RELATED"/>
    <property type="match status" value="1"/>
</dbReference>
<feature type="compositionally biased region" description="Low complexity" evidence="4">
    <location>
        <begin position="7"/>
        <end position="20"/>
    </location>
</feature>
<dbReference type="GO" id="GO:0008199">
    <property type="term" value="F:ferric iron binding"/>
    <property type="evidence" value="ECO:0007669"/>
    <property type="project" value="InterPro"/>
</dbReference>
<keyword evidence="7" id="KW-1185">Reference proteome</keyword>
<evidence type="ECO:0000256" key="2">
    <source>
        <dbReference type="ARBA" id="ARBA00022964"/>
    </source>
</evidence>
<dbReference type="AlphaFoldDB" id="A0A229SQH8"/>
<keyword evidence="2" id="KW-0223">Dioxygenase</keyword>
<feature type="domain" description="Intradiol ring-cleavage dioxygenases" evidence="5">
    <location>
        <begin position="148"/>
        <end position="326"/>
    </location>
</feature>
<name>A0A229SQH8_9PSEU</name>
<feature type="region of interest" description="Disordered" evidence="4">
    <location>
        <begin position="1"/>
        <end position="28"/>
    </location>
</feature>
<proteinExistence type="inferred from homology"/>